<dbReference type="OrthoDB" id="8594924at2"/>
<feature type="compositionally biased region" description="Pro residues" evidence="1">
    <location>
        <begin position="147"/>
        <end position="165"/>
    </location>
</feature>
<feature type="compositionally biased region" description="Low complexity" evidence="1">
    <location>
        <begin position="134"/>
        <end position="146"/>
    </location>
</feature>
<dbReference type="InParanoid" id="A0A1Y5T8I5"/>
<feature type="region of interest" description="Disordered" evidence="1">
    <location>
        <begin position="120"/>
        <end position="165"/>
    </location>
</feature>
<dbReference type="Proteomes" id="UP000193200">
    <property type="component" value="Unassembled WGS sequence"/>
</dbReference>
<feature type="compositionally biased region" description="Polar residues" evidence="1">
    <location>
        <begin position="123"/>
        <end position="132"/>
    </location>
</feature>
<reference evidence="2 3" key="1">
    <citation type="submission" date="2017-03" db="EMBL/GenBank/DDBJ databases">
        <authorList>
            <person name="Afonso C.L."/>
            <person name="Miller P.J."/>
            <person name="Scott M.A."/>
            <person name="Spackman E."/>
            <person name="Goraichik I."/>
            <person name="Dimitrov K.M."/>
            <person name="Suarez D.L."/>
            <person name="Swayne D.E."/>
        </authorList>
    </citation>
    <scope>NUCLEOTIDE SEQUENCE [LARGE SCALE GENOMIC DNA]</scope>
    <source>
        <strain evidence="2 3">CECT 7691</strain>
    </source>
</reference>
<gene>
    <name evidence="2" type="ORF">OCH7691_02543</name>
</gene>
<evidence type="ECO:0000313" key="2">
    <source>
        <dbReference type="EMBL" id="SLN57804.1"/>
    </source>
</evidence>
<name>A0A1Y5T8I5_9PROT</name>
<organism evidence="2 3">
    <name type="scientific">Oceanibacterium hippocampi</name>
    <dbReference type="NCBI Taxonomy" id="745714"/>
    <lineage>
        <taxon>Bacteria</taxon>
        <taxon>Pseudomonadati</taxon>
        <taxon>Pseudomonadota</taxon>
        <taxon>Alphaproteobacteria</taxon>
        <taxon>Sneathiellales</taxon>
        <taxon>Sneathiellaceae</taxon>
        <taxon>Oceanibacterium</taxon>
    </lineage>
</organism>
<dbReference type="InterPro" id="IPR021070">
    <property type="entry name" value="Killing_trait_RebB"/>
</dbReference>
<keyword evidence="3" id="KW-1185">Reference proteome</keyword>
<dbReference type="AlphaFoldDB" id="A0A1Y5T8I5"/>
<accession>A0A1Y5T8I5</accession>
<dbReference type="Pfam" id="PF11747">
    <property type="entry name" value="RebB"/>
    <property type="match status" value="1"/>
</dbReference>
<protein>
    <submittedName>
        <fullName evidence="2">Killing trait</fullName>
    </submittedName>
</protein>
<dbReference type="EMBL" id="FWFR01000002">
    <property type="protein sequence ID" value="SLN57804.1"/>
    <property type="molecule type" value="Genomic_DNA"/>
</dbReference>
<dbReference type="RefSeq" id="WP_085883888.1">
    <property type="nucleotide sequence ID" value="NZ_FWFR01000002.1"/>
</dbReference>
<evidence type="ECO:0000256" key="1">
    <source>
        <dbReference type="SAM" id="MobiDB-lite"/>
    </source>
</evidence>
<proteinExistence type="predicted"/>
<evidence type="ECO:0000313" key="3">
    <source>
        <dbReference type="Proteomes" id="UP000193200"/>
    </source>
</evidence>
<sequence>MADDTAVNSQVTDSVTQSNVMTLGVGAANSLANLYQQMAQSNGLGMQNAVARQQHQNSVDTAVITQSVNAILSLPTATSARAAMRQLAARGGGGGQGEQLIALAAIRALGELIALRRHAPQATPESQSSAFVYQSAQAPAPQASSPAPDPAPQPSGPFPQGKPRP</sequence>